<accession>A0A024H482</accession>
<dbReference type="NCBIfam" id="TIGR03620">
    <property type="entry name" value="F420_MSMEG_4141"/>
    <property type="match status" value="1"/>
</dbReference>
<reference evidence="3" key="1">
    <citation type="journal article" date="2014" name="Genome Announc.">
        <title>Genome Sequence of Arthrobacter siccitolerans 4J27, a Xeroprotectant-Producing Desiccation-Tolerant Microorganism.</title>
        <authorList>
            <person name="Manzanera M."/>
            <person name="Santa-Cruz-Calvo L."/>
            <person name="Vilchez J.I."/>
            <person name="Garcia-Fontana C."/>
            <person name="Silva-Castro G.A."/>
            <person name="Calvo C."/>
            <person name="Gonzalez-Lopez J."/>
        </authorList>
    </citation>
    <scope>NUCLEOTIDE SEQUENCE [LARGE SCALE GENOMIC DNA]</scope>
    <source>
        <strain evidence="3">4J27</strain>
    </source>
</reference>
<dbReference type="PANTHER" id="PTHR30137">
    <property type="entry name" value="LUCIFERASE-LIKE MONOOXYGENASE"/>
    <property type="match status" value="1"/>
</dbReference>
<dbReference type="GO" id="GO:0016705">
    <property type="term" value="F:oxidoreductase activity, acting on paired donors, with incorporation or reduction of molecular oxygen"/>
    <property type="evidence" value="ECO:0007669"/>
    <property type="project" value="InterPro"/>
</dbReference>
<dbReference type="PANTHER" id="PTHR30137:SF18">
    <property type="entry name" value="CONSERVED PROTEIN"/>
    <property type="match status" value="1"/>
</dbReference>
<dbReference type="OrthoDB" id="4760590at2"/>
<evidence type="ECO:0000259" key="1">
    <source>
        <dbReference type="Pfam" id="PF00296"/>
    </source>
</evidence>
<dbReference type="InterPro" id="IPR036661">
    <property type="entry name" value="Luciferase-like_sf"/>
</dbReference>
<dbReference type="RefSeq" id="WP_050055423.1">
    <property type="nucleotide sequence ID" value="NZ_CAQI01000044.1"/>
</dbReference>
<organism evidence="2 3">
    <name type="scientific">Pseudarthrobacter siccitolerans</name>
    <dbReference type="NCBI Taxonomy" id="861266"/>
    <lineage>
        <taxon>Bacteria</taxon>
        <taxon>Bacillati</taxon>
        <taxon>Actinomycetota</taxon>
        <taxon>Actinomycetes</taxon>
        <taxon>Micrococcales</taxon>
        <taxon>Micrococcaceae</taxon>
        <taxon>Pseudarthrobacter</taxon>
    </lineage>
</organism>
<dbReference type="GO" id="GO:0005829">
    <property type="term" value="C:cytosol"/>
    <property type="evidence" value="ECO:0007669"/>
    <property type="project" value="TreeGrafter"/>
</dbReference>
<name>A0A024H482_9MICC</name>
<dbReference type="InterPro" id="IPR019922">
    <property type="entry name" value="Lucif-like_OxRdatse_MSMEG_4141"/>
</dbReference>
<dbReference type="InterPro" id="IPR011251">
    <property type="entry name" value="Luciferase-like_dom"/>
</dbReference>
<comment type="caution">
    <text evidence="2">The sequence shown here is derived from an EMBL/GenBank/DDBJ whole genome shotgun (WGS) entry which is preliminary data.</text>
</comment>
<evidence type="ECO:0000313" key="2">
    <source>
        <dbReference type="EMBL" id="CCQ46531.1"/>
    </source>
</evidence>
<evidence type="ECO:0000313" key="3">
    <source>
        <dbReference type="Proteomes" id="UP000035722"/>
    </source>
</evidence>
<dbReference type="Gene3D" id="3.20.20.30">
    <property type="entry name" value="Luciferase-like domain"/>
    <property type="match status" value="2"/>
</dbReference>
<dbReference type="AlphaFoldDB" id="A0A024H482"/>
<sequence length="283" mass="31021">MKNQLQRYGVWKVADTWTPVLAKELETLGFGALWIGGSKDSELHVVEQLLQATENIVIATGIINVWSTDADIVGPAFHRIEQRFPGRFLLGIGAGHRESNQSVYDKPYTAVKHYLDRLDAGDVPSDRRVLAALGPDMVRLSGRRSLGAHPYLTIPEHTKKARDLLGPLPLLAPEQKVVLGSDPSITRAVGRAFVDDPYLQRVNYRNNLLSLGYSEDEMINGGSDRLIDDLVLQGTAARVAERLEGGHHAAGADHVAIQLLADGAPTVESYRELAQALGLRRAR</sequence>
<dbReference type="Proteomes" id="UP000035722">
    <property type="component" value="Unassembled WGS sequence"/>
</dbReference>
<proteinExistence type="predicted"/>
<protein>
    <submittedName>
        <fullName evidence="2">Putative F420-dependent oxidoreductase,MSMEG_4141 family protein</fullName>
    </submittedName>
</protein>
<gene>
    <name evidence="2" type="ORF">ARTSIC4J27_2494</name>
</gene>
<keyword evidence="3" id="KW-1185">Reference proteome</keyword>
<dbReference type="STRING" id="861266.ARTSIC4J27_2494"/>
<dbReference type="Pfam" id="PF00296">
    <property type="entry name" value="Bac_luciferase"/>
    <property type="match status" value="1"/>
</dbReference>
<dbReference type="InterPro" id="IPR050766">
    <property type="entry name" value="Bact_Lucif_Oxidored"/>
</dbReference>
<dbReference type="SUPFAM" id="SSF51679">
    <property type="entry name" value="Bacterial luciferase-like"/>
    <property type="match status" value="1"/>
</dbReference>
<dbReference type="EMBL" id="CAQI01000044">
    <property type="protein sequence ID" value="CCQ46531.1"/>
    <property type="molecule type" value="Genomic_DNA"/>
</dbReference>
<feature type="domain" description="Luciferase-like" evidence="1">
    <location>
        <begin position="21"/>
        <end position="115"/>
    </location>
</feature>